<keyword evidence="2" id="KW-1185">Reference proteome</keyword>
<dbReference type="OrthoDB" id="3263473at2759"/>
<feature type="non-terminal residue" evidence="1">
    <location>
        <position position="82"/>
    </location>
</feature>
<reference evidence="1" key="1">
    <citation type="journal article" date="2019" name="Environ. Microbiol.">
        <title>Fungal ecological strategies reflected in gene transcription - a case study of two litter decomposers.</title>
        <authorList>
            <person name="Barbi F."/>
            <person name="Kohler A."/>
            <person name="Barry K."/>
            <person name="Baskaran P."/>
            <person name="Daum C."/>
            <person name="Fauchery L."/>
            <person name="Ihrmark K."/>
            <person name="Kuo A."/>
            <person name="LaButti K."/>
            <person name="Lipzen A."/>
            <person name="Morin E."/>
            <person name="Grigoriev I.V."/>
            <person name="Henrissat B."/>
            <person name="Lindahl B."/>
            <person name="Martin F."/>
        </authorList>
    </citation>
    <scope>NUCLEOTIDE SEQUENCE</scope>
    <source>
        <strain evidence="1">JB14</strain>
    </source>
</reference>
<sequence length="82" mass="9979">LRAEWCRSQARAHQTDEELRYLEGEMERSLRFLDWQAKWWDDRQARPNPGRVPHLEEGVKAYAAKQAEIQRGLRDRFLKQWN</sequence>
<organism evidence="1 2">
    <name type="scientific">Gymnopus androsaceus JB14</name>
    <dbReference type="NCBI Taxonomy" id="1447944"/>
    <lineage>
        <taxon>Eukaryota</taxon>
        <taxon>Fungi</taxon>
        <taxon>Dikarya</taxon>
        <taxon>Basidiomycota</taxon>
        <taxon>Agaricomycotina</taxon>
        <taxon>Agaricomycetes</taxon>
        <taxon>Agaricomycetidae</taxon>
        <taxon>Agaricales</taxon>
        <taxon>Marasmiineae</taxon>
        <taxon>Omphalotaceae</taxon>
        <taxon>Gymnopus</taxon>
    </lineage>
</organism>
<name>A0A6A4H1H9_9AGAR</name>
<dbReference type="Proteomes" id="UP000799118">
    <property type="component" value="Unassembled WGS sequence"/>
</dbReference>
<accession>A0A6A4H1H9</accession>
<proteinExistence type="predicted"/>
<protein>
    <submittedName>
        <fullName evidence="1">Uncharacterized protein</fullName>
    </submittedName>
</protein>
<gene>
    <name evidence="1" type="ORF">BT96DRAFT_802220</name>
</gene>
<dbReference type="AlphaFoldDB" id="A0A6A4H1H9"/>
<feature type="non-terminal residue" evidence="1">
    <location>
        <position position="1"/>
    </location>
</feature>
<dbReference type="EMBL" id="ML769633">
    <property type="protein sequence ID" value="KAE9391195.1"/>
    <property type="molecule type" value="Genomic_DNA"/>
</dbReference>
<evidence type="ECO:0000313" key="2">
    <source>
        <dbReference type="Proteomes" id="UP000799118"/>
    </source>
</evidence>
<evidence type="ECO:0000313" key="1">
    <source>
        <dbReference type="EMBL" id="KAE9391195.1"/>
    </source>
</evidence>